<gene>
    <name evidence="5" type="ORF">SAMN04244572_04956</name>
    <name evidence="4" type="ORF">SAMN04244579_04879</name>
</gene>
<dbReference type="InterPro" id="IPR046847">
    <property type="entry name" value="Xre-like_HTH"/>
</dbReference>
<dbReference type="Pfam" id="PF20432">
    <property type="entry name" value="Xre-like-HTH"/>
    <property type="match status" value="1"/>
</dbReference>
<evidence type="ECO:0000256" key="1">
    <source>
        <dbReference type="SAM" id="MobiDB-lite"/>
    </source>
</evidence>
<evidence type="ECO:0000313" key="4">
    <source>
        <dbReference type="EMBL" id="SEJ60228.1"/>
    </source>
</evidence>
<dbReference type="Pfam" id="PF09722">
    <property type="entry name" value="Xre_MbcA_ParS_C"/>
    <property type="match status" value="1"/>
</dbReference>
<dbReference type="GO" id="GO:0003677">
    <property type="term" value="F:DNA binding"/>
    <property type="evidence" value="ECO:0007669"/>
    <property type="project" value="InterPro"/>
</dbReference>
<dbReference type="RefSeq" id="WP_090736761.1">
    <property type="nucleotide sequence ID" value="NZ_FNYO01000202.1"/>
</dbReference>
<evidence type="ECO:0000313" key="6">
    <source>
        <dbReference type="Proteomes" id="UP000199005"/>
    </source>
</evidence>
<sequence>MGEHAVTGASAKRTSSGKRPNPPSFWNMAHALALKSEHERMQTIRQGMESVWVEALKKAFDLNRQTLAPLINLSESTLDRRLKARSLLDPVVSERLDRIAQVAVLAESVFEDKQIAARWMSTSNDVLGGKTPLSLCDTELGARQVRRVLHSIEWGGVA</sequence>
<accession>A0A1H7B7Y7</accession>
<evidence type="ECO:0000313" key="7">
    <source>
        <dbReference type="Proteomes" id="UP000199250"/>
    </source>
</evidence>
<dbReference type="InterPro" id="IPR024467">
    <property type="entry name" value="Xre/MbcA/ParS-like_toxin-bd"/>
</dbReference>
<dbReference type="EMBL" id="FNYO01000202">
    <property type="protein sequence ID" value="SEJ60228.1"/>
    <property type="molecule type" value="Genomic_DNA"/>
</dbReference>
<feature type="domain" description="Antitoxin Xre/MbcA/ParS-like toxin-binding" evidence="2">
    <location>
        <begin position="106"/>
        <end position="155"/>
    </location>
</feature>
<evidence type="ECO:0000259" key="2">
    <source>
        <dbReference type="Pfam" id="PF09722"/>
    </source>
</evidence>
<dbReference type="STRING" id="170623.SAMN04244579_04879"/>
<dbReference type="NCBIfam" id="TIGR02293">
    <property type="entry name" value="TAS_TIGR02293"/>
    <property type="match status" value="1"/>
</dbReference>
<name>A0A1H7B7Y7_9GAMM</name>
<evidence type="ECO:0000259" key="3">
    <source>
        <dbReference type="Pfam" id="PF20432"/>
    </source>
</evidence>
<feature type="region of interest" description="Disordered" evidence="1">
    <location>
        <begin position="1"/>
        <end position="24"/>
    </location>
</feature>
<proteinExistence type="predicted"/>
<dbReference type="Proteomes" id="UP000199250">
    <property type="component" value="Unassembled WGS sequence"/>
</dbReference>
<dbReference type="OrthoDB" id="5824177at2"/>
<protein>
    <submittedName>
        <fullName evidence="5">Putative toxin-antitoxin system antitoxin component, TIGR02293 family</fullName>
    </submittedName>
</protein>
<evidence type="ECO:0000313" key="5">
    <source>
        <dbReference type="EMBL" id="SEJ70592.1"/>
    </source>
</evidence>
<feature type="domain" description="Antitoxin Xre-like helix-turn-helix" evidence="3">
    <location>
        <begin position="40"/>
        <end position="100"/>
    </location>
</feature>
<dbReference type="Proteomes" id="UP000199005">
    <property type="component" value="Unassembled WGS sequence"/>
</dbReference>
<reference evidence="6 7" key="1">
    <citation type="submission" date="2016-10" db="EMBL/GenBank/DDBJ databases">
        <authorList>
            <person name="de Groot N.N."/>
        </authorList>
    </citation>
    <scope>NUCLEOTIDE SEQUENCE [LARGE SCALE GENOMIC DNA]</scope>
    <source>
        <strain evidence="4 6">DSM 1041</strain>
        <strain evidence="5 7">DSM 373</strain>
    </source>
</reference>
<organism evidence="5 7">
    <name type="scientific">Azotobacter beijerinckii</name>
    <dbReference type="NCBI Taxonomy" id="170623"/>
    <lineage>
        <taxon>Bacteria</taxon>
        <taxon>Pseudomonadati</taxon>
        <taxon>Pseudomonadota</taxon>
        <taxon>Gammaproteobacteria</taxon>
        <taxon>Pseudomonadales</taxon>
        <taxon>Pseudomonadaceae</taxon>
        <taxon>Azotobacter</taxon>
    </lineage>
</organism>
<dbReference type="EMBL" id="FNYQ01000229">
    <property type="protein sequence ID" value="SEJ70592.1"/>
    <property type="molecule type" value="Genomic_DNA"/>
</dbReference>
<dbReference type="InterPro" id="IPR011979">
    <property type="entry name" value="Antitox_Xre"/>
</dbReference>
<dbReference type="AlphaFoldDB" id="A0A1H7B7Y7"/>